<protein>
    <recommendedName>
        <fullName evidence="4">Plastid lipid-associated protein/fibrillin conserved domain-containing protein</fullName>
    </recommendedName>
</protein>
<evidence type="ECO:0000259" key="4">
    <source>
        <dbReference type="Pfam" id="PF04755"/>
    </source>
</evidence>
<organism evidence="5 6">
    <name type="scientific">Volvox africanus</name>
    <dbReference type="NCBI Taxonomy" id="51714"/>
    <lineage>
        <taxon>Eukaryota</taxon>
        <taxon>Viridiplantae</taxon>
        <taxon>Chlorophyta</taxon>
        <taxon>core chlorophytes</taxon>
        <taxon>Chlorophyceae</taxon>
        <taxon>CS clade</taxon>
        <taxon>Chlamydomonadales</taxon>
        <taxon>Volvocaceae</taxon>
        <taxon>Volvox</taxon>
    </lineage>
</organism>
<proteinExistence type="predicted"/>
<comment type="subcellular location">
    <subcellularLocation>
        <location evidence="1">Plastid</location>
    </subcellularLocation>
</comment>
<evidence type="ECO:0000313" key="5">
    <source>
        <dbReference type="EMBL" id="GLI65538.1"/>
    </source>
</evidence>
<evidence type="ECO:0000313" key="6">
    <source>
        <dbReference type="Proteomes" id="UP001165090"/>
    </source>
</evidence>
<name>A0ABQ5S6J3_9CHLO</name>
<sequence length="508" mass="55035">MQSLLQRRTPCTNAFATAASGHRPIRVCKRVVHAQNGKASRRTAVECHAFFNFFTPKPAASIPLVDPRAKPLVERLIGLTSGTDAGAKASPSQKEEIAAVITELSRYCLKNPLKSDLLFGEWKVLFSSKPAAVGGGPLRSGAGPAVFPGQSAKQILEAPNKIVNSVEYKTLGFLPGFSRQNGTIEPISADTFILNLTDLEVSTGFGGPIKKTFDIKRRIKILYLDDEIRVAQFLPDEALPDTEADENGGRSSEDVVFVFQRITEEEEAEDAPADDSDGDEEAPKPAPFFGGGRKLESAATVAERQVRQQLKEQRGGSAKLAVAPAKPPAGSAKLLAVPAPRPGTQRGRRQAVEEVVEDPRERRRREQEEERARKAAEAEAKAVEAKAARERAEAERQAEREKQAGIKELLAKLANEIKERQAEARDALKELKDVEKSTASGLKESQGARALLEEAEGDVKSISTQLESAAATKKEAEKAANEAKEQVVAAEKVLRARIAAAYPALTRK</sequence>
<dbReference type="InterPro" id="IPR006843">
    <property type="entry name" value="PAP/fibrillin_dom"/>
</dbReference>
<evidence type="ECO:0000256" key="1">
    <source>
        <dbReference type="ARBA" id="ARBA00004474"/>
    </source>
</evidence>
<reference evidence="5 6" key="1">
    <citation type="journal article" date="2023" name="IScience">
        <title>Expanded male sex-determining region conserved during the evolution of homothallism in the green alga Volvox.</title>
        <authorList>
            <person name="Yamamoto K."/>
            <person name="Matsuzaki R."/>
            <person name="Mahakham W."/>
            <person name="Heman W."/>
            <person name="Sekimoto H."/>
            <person name="Kawachi M."/>
            <person name="Minakuchi Y."/>
            <person name="Toyoda A."/>
            <person name="Nozaki H."/>
        </authorList>
    </citation>
    <scope>NUCLEOTIDE SEQUENCE [LARGE SCALE GENOMIC DNA]</scope>
    <source>
        <strain evidence="5 6">NIES-4468</strain>
    </source>
</reference>
<dbReference type="PANTHER" id="PTHR31906">
    <property type="entry name" value="PLASTID-LIPID-ASSOCIATED PROTEIN 4, CHLOROPLASTIC-RELATED"/>
    <property type="match status" value="1"/>
</dbReference>
<keyword evidence="6" id="KW-1185">Reference proteome</keyword>
<feature type="compositionally biased region" description="Basic and acidic residues" evidence="3">
    <location>
        <begin position="304"/>
        <end position="314"/>
    </location>
</feature>
<dbReference type="Pfam" id="PF04755">
    <property type="entry name" value="PAP_fibrillin"/>
    <property type="match status" value="1"/>
</dbReference>
<feature type="region of interest" description="Disordered" evidence="3">
    <location>
        <begin position="265"/>
        <end position="403"/>
    </location>
</feature>
<feature type="domain" description="Plastid lipid-associated protein/fibrillin conserved" evidence="4">
    <location>
        <begin position="74"/>
        <end position="188"/>
    </location>
</feature>
<evidence type="ECO:0000256" key="3">
    <source>
        <dbReference type="SAM" id="MobiDB-lite"/>
    </source>
</evidence>
<keyword evidence="2" id="KW-0934">Plastid</keyword>
<dbReference type="Proteomes" id="UP001165090">
    <property type="component" value="Unassembled WGS sequence"/>
</dbReference>
<dbReference type="InterPro" id="IPR039633">
    <property type="entry name" value="PAP"/>
</dbReference>
<accession>A0ABQ5S6J3</accession>
<feature type="compositionally biased region" description="Acidic residues" evidence="3">
    <location>
        <begin position="265"/>
        <end position="280"/>
    </location>
</feature>
<evidence type="ECO:0000256" key="2">
    <source>
        <dbReference type="ARBA" id="ARBA00022640"/>
    </source>
</evidence>
<dbReference type="EMBL" id="BSDZ01000024">
    <property type="protein sequence ID" value="GLI65538.1"/>
    <property type="molecule type" value="Genomic_DNA"/>
</dbReference>
<gene>
    <name evidence="5" type="ORF">VaNZ11_009096</name>
</gene>
<feature type="compositionally biased region" description="Basic and acidic residues" evidence="3">
    <location>
        <begin position="357"/>
        <end position="403"/>
    </location>
</feature>
<comment type="caution">
    <text evidence="5">The sequence shown here is derived from an EMBL/GenBank/DDBJ whole genome shotgun (WGS) entry which is preliminary data.</text>
</comment>